<keyword evidence="19" id="KW-1185">Reference proteome</keyword>
<evidence type="ECO:0000256" key="4">
    <source>
        <dbReference type="ARBA" id="ARBA00022692"/>
    </source>
</evidence>
<comment type="similarity">
    <text evidence="11">Belongs to the SEDS family. FtsW subfamily.</text>
</comment>
<keyword evidence="3" id="KW-0808">Transferase</keyword>
<evidence type="ECO:0000256" key="14">
    <source>
        <dbReference type="ARBA" id="ARBA00044770"/>
    </source>
</evidence>
<dbReference type="PANTHER" id="PTHR30474">
    <property type="entry name" value="CELL CYCLE PROTEIN"/>
    <property type="match status" value="1"/>
</dbReference>
<evidence type="ECO:0000256" key="1">
    <source>
        <dbReference type="ARBA" id="ARBA00004141"/>
    </source>
</evidence>
<evidence type="ECO:0000313" key="19">
    <source>
        <dbReference type="Proteomes" id="UP000182077"/>
    </source>
</evidence>
<evidence type="ECO:0000256" key="2">
    <source>
        <dbReference type="ARBA" id="ARBA00022676"/>
    </source>
</evidence>
<dbReference type="GO" id="GO:0051301">
    <property type="term" value="P:cell division"/>
    <property type="evidence" value="ECO:0007669"/>
    <property type="project" value="UniProtKB-KW"/>
</dbReference>
<evidence type="ECO:0000256" key="13">
    <source>
        <dbReference type="ARBA" id="ARBA00041418"/>
    </source>
</evidence>
<evidence type="ECO:0000256" key="9">
    <source>
        <dbReference type="ARBA" id="ARBA00032370"/>
    </source>
</evidence>
<keyword evidence="2" id="KW-0328">Glycosyltransferase</keyword>
<evidence type="ECO:0000256" key="12">
    <source>
        <dbReference type="ARBA" id="ARBA00041185"/>
    </source>
</evidence>
<evidence type="ECO:0000256" key="11">
    <source>
        <dbReference type="ARBA" id="ARBA00038053"/>
    </source>
</evidence>
<dbReference type="EC" id="2.4.99.28" evidence="14"/>
<feature type="transmembrane region" description="Helical" evidence="17">
    <location>
        <begin position="322"/>
        <end position="348"/>
    </location>
</feature>
<dbReference type="InterPro" id="IPR018365">
    <property type="entry name" value="Cell_cycle_FtsW-rel_CS"/>
</dbReference>
<gene>
    <name evidence="18" type="ORF">RV04_GL001150</name>
</gene>
<dbReference type="InterPro" id="IPR001182">
    <property type="entry name" value="FtsW/RodA"/>
</dbReference>
<dbReference type="Pfam" id="PF01098">
    <property type="entry name" value="FTSW_RODA_SPOVE"/>
    <property type="match status" value="1"/>
</dbReference>
<keyword evidence="4 17" id="KW-0812">Transmembrane</keyword>
<evidence type="ECO:0000256" key="3">
    <source>
        <dbReference type="ARBA" id="ARBA00022679"/>
    </source>
</evidence>
<keyword evidence="7 17" id="KW-1133">Transmembrane helix</keyword>
<comment type="catalytic activity">
    <reaction evidence="15">
        <text>[GlcNAc-(1-&gt;4)-Mur2Ac(oyl-L-Ala-gamma-D-Glu-L-Lys-D-Ala-D-Ala)](n)-di-trans,octa-cis-undecaprenyl diphosphate + beta-D-GlcNAc-(1-&gt;4)-Mur2Ac(oyl-L-Ala-gamma-D-Glu-L-Lys-D-Ala-D-Ala)-di-trans,octa-cis-undecaprenyl diphosphate = [GlcNAc-(1-&gt;4)-Mur2Ac(oyl-L-Ala-gamma-D-Glu-L-Lys-D-Ala-D-Ala)](n+1)-di-trans,octa-cis-undecaprenyl diphosphate + di-trans,octa-cis-undecaprenyl diphosphate + H(+)</text>
        <dbReference type="Rhea" id="RHEA:23708"/>
        <dbReference type="Rhea" id="RHEA-COMP:9602"/>
        <dbReference type="Rhea" id="RHEA-COMP:9603"/>
        <dbReference type="ChEBI" id="CHEBI:15378"/>
        <dbReference type="ChEBI" id="CHEBI:58405"/>
        <dbReference type="ChEBI" id="CHEBI:60033"/>
        <dbReference type="ChEBI" id="CHEBI:78435"/>
        <dbReference type="EC" id="2.4.99.28"/>
    </reaction>
</comment>
<dbReference type="GO" id="GO:0032153">
    <property type="term" value="C:cell division site"/>
    <property type="evidence" value="ECO:0007669"/>
    <property type="project" value="TreeGrafter"/>
</dbReference>
<dbReference type="EMBL" id="JXKQ01000020">
    <property type="protein sequence ID" value="OJG41991.1"/>
    <property type="molecule type" value="Genomic_DNA"/>
</dbReference>
<evidence type="ECO:0000256" key="8">
    <source>
        <dbReference type="ARBA" id="ARBA00023136"/>
    </source>
</evidence>
<feature type="transmembrane region" description="Helical" evidence="17">
    <location>
        <begin position="189"/>
        <end position="211"/>
    </location>
</feature>
<keyword evidence="18" id="KW-0132">Cell division</keyword>
<comment type="function">
    <text evidence="16">Peptidoglycan polymerase that is essential for cell division.</text>
</comment>
<comment type="subcellular location">
    <subcellularLocation>
        <location evidence="1">Membrane</location>
        <topology evidence="1">Multi-pass membrane protein</topology>
    </subcellularLocation>
</comment>
<organism evidence="18 19">
    <name type="scientific">Enterococcus hermanniensis</name>
    <dbReference type="NCBI Taxonomy" id="249189"/>
    <lineage>
        <taxon>Bacteria</taxon>
        <taxon>Bacillati</taxon>
        <taxon>Bacillota</taxon>
        <taxon>Bacilli</taxon>
        <taxon>Lactobacillales</taxon>
        <taxon>Enterococcaceae</taxon>
        <taxon>Enterococcus</taxon>
    </lineage>
</organism>
<evidence type="ECO:0000256" key="10">
    <source>
        <dbReference type="ARBA" id="ARBA00033270"/>
    </source>
</evidence>
<name>A0A1L8TCC8_9ENTE</name>
<dbReference type="PROSITE" id="PS00428">
    <property type="entry name" value="FTSW_RODA_SPOVE"/>
    <property type="match status" value="1"/>
</dbReference>
<reference evidence="18 19" key="1">
    <citation type="submission" date="2014-12" db="EMBL/GenBank/DDBJ databases">
        <title>Draft genome sequences of 29 type strains of Enterococci.</title>
        <authorList>
            <person name="Zhong Z."/>
            <person name="Sun Z."/>
            <person name="Liu W."/>
            <person name="Zhang W."/>
            <person name="Zhang H."/>
        </authorList>
    </citation>
    <scope>NUCLEOTIDE SEQUENCE [LARGE SCALE GENOMIC DNA]</scope>
    <source>
        <strain evidence="18 19">DSM 17122</strain>
    </source>
</reference>
<dbReference type="GO" id="GO:0008360">
    <property type="term" value="P:regulation of cell shape"/>
    <property type="evidence" value="ECO:0007669"/>
    <property type="project" value="UniProtKB-KW"/>
</dbReference>
<evidence type="ECO:0000256" key="16">
    <source>
        <dbReference type="ARBA" id="ARBA00049966"/>
    </source>
</evidence>
<dbReference type="RefSeq" id="WP_071858772.1">
    <property type="nucleotide sequence ID" value="NZ_JBHSHK010000006.1"/>
</dbReference>
<sequence length="399" mass="44660">MPTKIRKRHFLDYSILIPYLILTVIGLIFVYSSTSYLLISNNANPTSLVLNQGIFWVLSLVLISLMYKMKTDVLKSQQLIIIATYFIFLLLIIVFFVGDEVNGAKGWIRIGSFSMQPAEYLKIMVVWYLSYILSKRQDTIQNNFVTDMKRPLGLVLVMIGLVAIQPDMGNAAIITLLAVILLLSSGINWFYSVIIGGVGIVGSFLVIEFLTHFGEKIFPARLQYIFSRFESFKNPFKYELDQGHQMVNGYYAMYNGSWFGRGLGNSIEKKGFLSEAHTDFIFAVVVEEVGLIGALIILGILIFMIVRIFLVGIRSKKPFNSLICIGIGSLLLLQVFINLGGILGIIPLTGITFPFLSQGGNSLLVLSVGVAFALNISADEKRTKLAFEYEYLKSQERSV</sequence>
<keyword evidence="5" id="KW-0133">Cell shape</keyword>
<evidence type="ECO:0000313" key="18">
    <source>
        <dbReference type="EMBL" id="OJG41991.1"/>
    </source>
</evidence>
<keyword evidence="18" id="KW-0131">Cell cycle</keyword>
<evidence type="ECO:0000256" key="17">
    <source>
        <dbReference type="SAM" id="Phobius"/>
    </source>
</evidence>
<keyword evidence="8 17" id="KW-0472">Membrane</keyword>
<keyword evidence="6" id="KW-0573">Peptidoglycan synthesis</keyword>
<dbReference type="AlphaFoldDB" id="A0A1L8TCC8"/>
<protein>
    <recommendedName>
        <fullName evidence="12">Probable peptidoglycan glycosyltransferase FtsW</fullName>
        <ecNumber evidence="14">2.4.99.28</ecNumber>
    </recommendedName>
    <alternativeName>
        <fullName evidence="13">Cell division protein FtsW</fullName>
    </alternativeName>
    <alternativeName>
        <fullName evidence="10">Cell wall polymerase</fullName>
    </alternativeName>
    <alternativeName>
        <fullName evidence="9">Peptidoglycan polymerase</fullName>
    </alternativeName>
</protein>
<feature type="transmembrane region" description="Helical" evidence="17">
    <location>
        <begin position="49"/>
        <end position="67"/>
    </location>
</feature>
<feature type="transmembrane region" description="Helical" evidence="17">
    <location>
        <begin position="79"/>
        <end position="98"/>
    </location>
</feature>
<feature type="transmembrane region" description="Helical" evidence="17">
    <location>
        <begin position="12"/>
        <end position="37"/>
    </location>
</feature>
<evidence type="ECO:0000256" key="7">
    <source>
        <dbReference type="ARBA" id="ARBA00022989"/>
    </source>
</evidence>
<dbReference type="GO" id="GO:0009252">
    <property type="term" value="P:peptidoglycan biosynthetic process"/>
    <property type="evidence" value="ECO:0007669"/>
    <property type="project" value="UniProtKB-KW"/>
</dbReference>
<evidence type="ECO:0000256" key="15">
    <source>
        <dbReference type="ARBA" id="ARBA00049902"/>
    </source>
</evidence>
<feature type="transmembrane region" description="Helical" evidence="17">
    <location>
        <begin position="154"/>
        <end position="183"/>
    </location>
</feature>
<evidence type="ECO:0000256" key="5">
    <source>
        <dbReference type="ARBA" id="ARBA00022960"/>
    </source>
</evidence>
<dbReference type="STRING" id="249189.RV04_GL001150"/>
<dbReference type="GO" id="GO:0005886">
    <property type="term" value="C:plasma membrane"/>
    <property type="evidence" value="ECO:0007669"/>
    <property type="project" value="TreeGrafter"/>
</dbReference>
<feature type="transmembrane region" description="Helical" evidence="17">
    <location>
        <begin position="292"/>
        <end position="310"/>
    </location>
</feature>
<dbReference type="OrthoDB" id="9812661at2"/>
<dbReference type="PANTHER" id="PTHR30474:SF2">
    <property type="entry name" value="PEPTIDOGLYCAN GLYCOSYLTRANSFERASE FTSW-RELATED"/>
    <property type="match status" value="1"/>
</dbReference>
<evidence type="ECO:0000256" key="6">
    <source>
        <dbReference type="ARBA" id="ARBA00022984"/>
    </source>
</evidence>
<feature type="transmembrane region" description="Helical" evidence="17">
    <location>
        <begin position="360"/>
        <end position="378"/>
    </location>
</feature>
<dbReference type="GO" id="GO:0008955">
    <property type="term" value="F:peptidoglycan glycosyltransferase activity"/>
    <property type="evidence" value="ECO:0007669"/>
    <property type="project" value="UniProtKB-EC"/>
</dbReference>
<dbReference type="GO" id="GO:0015648">
    <property type="term" value="F:lipid-linked peptidoglycan transporter activity"/>
    <property type="evidence" value="ECO:0007669"/>
    <property type="project" value="TreeGrafter"/>
</dbReference>
<accession>A0A1L8TCC8</accession>
<comment type="caution">
    <text evidence="18">The sequence shown here is derived from an EMBL/GenBank/DDBJ whole genome shotgun (WGS) entry which is preliminary data.</text>
</comment>
<proteinExistence type="inferred from homology"/>
<dbReference type="Proteomes" id="UP000182077">
    <property type="component" value="Unassembled WGS sequence"/>
</dbReference>